<evidence type="ECO:0000256" key="1">
    <source>
        <dbReference type="SAM" id="MobiDB-lite"/>
    </source>
</evidence>
<evidence type="ECO:0000313" key="2">
    <source>
        <dbReference type="EMBL" id="KAL3685247.1"/>
    </source>
</evidence>
<gene>
    <name evidence="2" type="ORF">R1sor_003269</name>
</gene>
<feature type="region of interest" description="Disordered" evidence="1">
    <location>
        <begin position="61"/>
        <end position="85"/>
    </location>
</feature>
<protein>
    <submittedName>
        <fullName evidence="2">Uncharacterized protein</fullName>
    </submittedName>
</protein>
<name>A0ABD3H139_9MARC</name>
<proteinExistence type="predicted"/>
<sequence length="122" mass="13596">MAVESKPSHNIVRNSLTTANTLPKPPTSTMARSLLMALQALTGEQKAIRKKSHTLIIRRNRMQDQHRINRPTQDGDVRIGPRNSKRQRTVLALDFTDLPKGGPKCARPPQAHYVKPGRTEAG</sequence>
<dbReference type="AlphaFoldDB" id="A0ABD3H139"/>
<accession>A0ABD3H139</accession>
<evidence type="ECO:0000313" key="3">
    <source>
        <dbReference type="Proteomes" id="UP001633002"/>
    </source>
</evidence>
<feature type="compositionally biased region" description="Basic and acidic residues" evidence="1">
    <location>
        <begin position="61"/>
        <end position="79"/>
    </location>
</feature>
<reference evidence="2 3" key="1">
    <citation type="submission" date="2024-09" db="EMBL/GenBank/DDBJ databases">
        <title>Chromosome-scale assembly of Riccia sorocarpa.</title>
        <authorList>
            <person name="Paukszto L."/>
        </authorList>
    </citation>
    <scope>NUCLEOTIDE SEQUENCE [LARGE SCALE GENOMIC DNA]</scope>
    <source>
        <strain evidence="2">LP-2024</strain>
        <tissue evidence="2">Aerial parts of the thallus</tissue>
    </source>
</reference>
<keyword evidence="3" id="KW-1185">Reference proteome</keyword>
<dbReference type="EMBL" id="JBJQOH010000006">
    <property type="protein sequence ID" value="KAL3685247.1"/>
    <property type="molecule type" value="Genomic_DNA"/>
</dbReference>
<dbReference type="Proteomes" id="UP001633002">
    <property type="component" value="Unassembled WGS sequence"/>
</dbReference>
<organism evidence="2 3">
    <name type="scientific">Riccia sorocarpa</name>
    <dbReference type="NCBI Taxonomy" id="122646"/>
    <lineage>
        <taxon>Eukaryota</taxon>
        <taxon>Viridiplantae</taxon>
        <taxon>Streptophyta</taxon>
        <taxon>Embryophyta</taxon>
        <taxon>Marchantiophyta</taxon>
        <taxon>Marchantiopsida</taxon>
        <taxon>Marchantiidae</taxon>
        <taxon>Marchantiales</taxon>
        <taxon>Ricciaceae</taxon>
        <taxon>Riccia</taxon>
    </lineage>
</organism>
<feature type="region of interest" description="Disordered" evidence="1">
    <location>
        <begin position="99"/>
        <end position="122"/>
    </location>
</feature>
<comment type="caution">
    <text evidence="2">The sequence shown here is derived from an EMBL/GenBank/DDBJ whole genome shotgun (WGS) entry which is preliminary data.</text>
</comment>